<protein>
    <submittedName>
        <fullName evidence="2">Uncharacterized protein</fullName>
    </submittedName>
</protein>
<name>A0A1H7D5U8_9FIRM</name>
<dbReference type="EMBL" id="FNZK01000033">
    <property type="protein sequence ID" value="SEJ97151.1"/>
    <property type="molecule type" value="Genomic_DNA"/>
</dbReference>
<gene>
    <name evidence="2" type="ORF">SAMN05660742_1335</name>
</gene>
<evidence type="ECO:0000256" key="1">
    <source>
        <dbReference type="SAM" id="MobiDB-lite"/>
    </source>
</evidence>
<feature type="region of interest" description="Disordered" evidence="1">
    <location>
        <begin position="1"/>
        <end position="21"/>
    </location>
</feature>
<reference evidence="2 3" key="1">
    <citation type="submission" date="2016-10" db="EMBL/GenBank/DDBJ databases">
        <authorList>
            <person name="de Groot N.N."/>
        </authorList>
    </citation>
    <scope>NUCLEOTIDE SEQUENCE [LARGE SCALE GENOMIC DNA]</scope>
    <source>
        <strain evidence="2 3">DSM 2179</strain>
    </source>
</reference>
<sequence>MSTAKTITESKEPLFDSDTIGENTNKKGVGMAEATTTYPYSLIISTYKALSNAGVICYFDVGNIVPITLCTDGKGKLKCNLPADRIYSIDVDYRGTHYKNSSPIYSQTKEQTVRVVELR</sequence>
<evidence type="ECO:0000313" key="2">
    <source>
        <dbReference type="EMBL" id="SEJ97151.1"/>
    </source>
</evidence>
<proteinExistence type="predicted"/>
<organism evidence="2 3">
    <name type="scientific">Propionispira arboris</name>
    <dbReference type="NCBI Taxonomy" id="84035"/>
    <lineage>
        <taxon>Bacteria</taxon>
        <taxon>Bacillati</taxon>
        <taxon>Bacillota</taxon>
        <taxon>Negativicutes</taxon>
        <taxon>Selenomonadales</taxon>
        <taxon>Selenomonadaceae</taxon>
        <taxon>Propionispira</taxon>
    </lineage>
</organism>
<keyword evidence="3" id="KW-1185">Reference proteome</keyword>
<evidence type="ECO:0000313" key="3">
    <source>
        <dbReference type="Proteomes" id="UP000199662"/>
    </source>
</evidence>
<dbReference type="RefSeq" id="WP_091835940.1">
    <property type="nucleotide sequence ID" value="NZ_FNZK01000033.1"/>
</dbReference>
<dbReference type="Proteomes" id="UP000199662">
    <property type="component" value="Unassembled WGS sequence"/>
</dbReference>
<accession>A0A1H7D5U8</accession>
<dbReference type="AlphaFoldDB" id="A0A1H7D5U8"/>